<reference evidence="4 5" key="1">
    <citation type="submission" date="2019-04" db="EMBL/GenBank/DDBJ databases">
        <authorList>
            <consortium name="Wellcome Sanger Institute Data Sharing"/>
        </authorList>
    </citation>
    <scope>NUCLEOTIDE SEQUENCE [LARGE SCALE GENOMIC DNA]</scope>
</reference>
<keyword evidence="5" id="KW-1185">Reference proteome</keyword>
<reference evidence="4" key="2">
    <citation type="submission" date="2025-08" db="UniProtKB">
        <authorList>
            <consortium name="Ensembl"/>
        </authorList>
    </citation>
    <scope>IDENTIFICATION</scope>
</reference>
<feature type="region of interest" description="Disordered" evidence="1">
    <location>
        <begin position="274"/>
        <end position="293"/>
    </location>
</feature>
<dbReference type="GO" id="GO:0098592">
    <property type="term" value="C:cytoplasmic side of apical plasma membrane"/>
    <property type="evidence" value="ECO:0007669"/>
    <property type="project" value="TreeGrafter"/>
</dbReference>
<dbReference type="GO" id="GO:0035774">
    <property type="term" value="P:positive regulation of insulin secretion involved in cellular response to glucose stimulus"/>
    <property type="evidence" value="ECO:0007669"/>
    <property type="project" value="TreeGrafter"/>
</dbReference>
<dbReference type="GO" id="GO:0008526">
    <property type="term" value="F:phosphatidylinositol transfer activity"/>
    <property type="evidence" value="ECO:0007669"/>
    <property type="project" value="TreeGrafter"/>
</dbReference>
<dbReference type="PANTHER" id="PTHR21119">
    <property type="entry name" value="C2 DOMAIN-CONTAINING PROTEIN"/>
    <property type="match status" value="1"/>
</dbReference>
<dbReference type="Ensembl" id="ENSSFOT00015044418.1">
    <property type="protein sequence ID" value="ENSSFOP00015057630.1"/>
    <property type="gene ID" value="ENSSFOG00015025179.1"/>
</dbReference>
<feature type="region of interest" description="Disordered" evidence="1">
    <location>
        <begin position="442"/>
        <end position="503"/>
    </location>
</feature>
<gene>
    <name evidence="4" type="primary">C2CD2L</name>
</gene>
<dbReference type="Pfam" id="PF18696">
    <property type="entry name" value="SMP_C2CD2L"/>
    <property type="match status" value="1"/>
</dbReference>
<keyword evidence="2" id="KW-0472">Membrane</keyword>
<evidence type="ECO:0000256" key="2">
    <source>
        <dbReference type="SAM" id="Phobius"/>
    </source>
</evidence>
<organism evidence="4 5">
    <name type="scientific">Scleropages formosus</name>
    <name type="common">Asian bonytongue</name>
    <name type="synonym">Osteoglossum formosum</name>
    <dbReference type="NCBI Taxonomy" id="113540"/>
    <lineage>
        <taxon>Eukaryota</taxon>
        <taxon>Metazoa</taxon>
        <taxon>Chordata</taxon>
        <taxon>Craniata</taxon>
        <taxon>Vertebrata</taxon>
        <taxon>Euteleostomi</taxon>
        <taxon>Actinopterygii</taxon>
        <taxon>Neopterygii</taxon>
        <taxon>Teleostei</taxon>
        <taxon>Osteoglossocephala</taxon>
        <taxon>Osteoglossomorpha</taxon>
        <taxon>Osteoglossiformes</taxon>
        <taxon>Osteoglossidae</taxon>
        <taxon>Scleropages</taxon>
    </lineage>
</organism>
<dbReference type="PANTHER" id="PTHR21119:SF8">
    <property type="entry name" value="PHOSPHOLIPID TRANSFER PROTEIN C2CD2L"/>
    <property type="match status" value="1"/>
</dbReference>
<evidence type="ECO:0000259" key="3">
    <source>
        <dbReference type="Pfam" id="PF18696"/>
    </source>
</evidence>
<protein>
    <submittedName>
        <fullName evidence="4">C2CD2 like</fullName>
    </submittedName>
</protein>
<keyword evidence="2" id="KW-0812">Transmembrane</keyword>
<evidence type="ECO:0000313" key="5">
    <source>
        <dbReference type="Proteomes" id="UP000694397"/>
    </source>
</evidence>
<dbReference type="Proteomes" id="UP000694397">
    <property type="component" value="Chromosome 10"/>
</dbReference>
<keyword evidence="2" id="KW-1133">Transmembrane helix</keyword>
<feature type="transmembrane region" description="Helical" evidence="2">
    <location>
        <begin position="12"/>
        <end position="34"/>
    </location>
</feature>
<feature type="region of interest" description="Disordered" evidence="1">
    <location>
        <begin position="347"/>
        <end position="366"/>
    </location>
</feature>
<evidence type="ECO:0000256" key="1">
    <source>
        <dbReference type="SAM" id="MobiDB-lite"/>
    </source>
</evidence>
<dbReference type="OrthoDB" id="8855929at2759"/>
<dbReference type="AlphaFoldDB" id="A0A8C9VJR6"/>
<feature type="compositionally biased region" description="Basic residues" evidence="1">
    <location>
        <begin position="467"/>
        <end position="484"/>
    </location>
</feature>
<dbReference type="InterPro" id="IPR040885">
    <property type="entry name" value="SMP_C2CD2L"/>
</dbReference>
<proteinExistence type="predicted"/>
<evidence type="ECO:0000313" key="4">
    <source>
        <dbReference type="Ensembl" id="ENSSFOP00015057630.1"/>
    </source>
</evidence>
<feature type="domain" description="Synaptotagmin-like mitochondrial and lipid-binding" evidence="3">
    <location>
        <begin position="104"/>
        <end position="254"/>
    </location>
</feature>
<dbReference type="GeneTree" id="ENSGT00530000063764"/>
<reference evidence="4" key="3">
    <citation type="submission" date="2025-09" db="UniProtKB">
        <authorList>
            <consortium name="Ensembl"/>
        </authorList>
    </citation>
    <scope>IDENTIFICATION</scope>
</reference>
<dbReference type="InterPro" id="IPR039934">
    <property type="entry name" value="C2CD2/C2CD2L"/>
</dbReference>
<name>A0A8C9VJR6_SCLFO</name>
<dbReference type="GO" id="GO:0035091">
    <property type="term" value="F:phosphatidylinositol binding"/>
    <property type="evidence" value="ECO:0007669"/>
    <property type="project" value="TreeGrafter"/>
</dbReference>
<accession>A0A8C9VJR6</accession>
<feature type="compositionally biased region" description="Basic and acidic residues" evidence="1">
    <location>
        <begin position="446"/>
        <end position="458"/>
    </location>
</feature>
<sequence length="503" mass="54711">MAAEATEGISWMLFVIIFLISLLTVLGWAVQYGLENRGHARIPWSLAGCSTTAWELRLSPLRLFWDSFLKRRFGGEEGAERAHVGLKDLLSSLLSFGSFRESCRQAWIRALNEQACRHGSSIQINFEECLQFPASASIDCITYAHQSPHSMELHCICTADRVTFPVTVTQQSPAAVSVNTYQVTIAPLQAKMKVYLEEVEEEGLLASWTFSQHPLLCLSVSSRRVQQEWAEEEVDVNVVEELVKNAIVNTQPAVILRLKTSLPSPALLFLEADNNPHGHQDTNSSAPNQMEDHGTGCRVKPQMEMGHSLGGTKGPHEDIHPNCKGESLHSSGRDDEAGTAVKQLNESISKAVNRTPTRESALKAPGDENCSTLLSGAFGVMDISLPGKPMQGATCQDLGESALPPALDSAWDTGSTGALETHSLKDHKGGFLRSGTRLLLRRKARPKDSNLSRSHEDVADTGSGCSPRRRSSSFSRRLIKRFSLRSRSGGKAGASGGPASATN</sequence>